<proteinExistence type="predicted"/>
<keyword evidence="1" id="KW-0812">Transmembrane</keyword>
<evidence type="ECO:0000313" key="2">
    <source>
        <dbReference type="EMBL" id="CAD8404701.1"/>
    </source>
</evidence>
<reference evidence="2" key="1">
    <citation type="submission" date="2021-01" db="EMBL/GenBank/DDBJ databases">
        <authorList>
            <person name="Corre E."/>
            <person name="Pelletier E."/>
            <person name="Niang G."/>
            <person name="Scheremetjew M."/>
            <person name="Finn R."/>
            <person name="Kale V."/>
            <person name="Holt S."/>
            <person name="Cochrane G."/>
            <person name="Meng A."/>
            <person name="Brown T."/>
            <person name="Cohen L."/>
        </authorList>
    </citation>
    <scope>NUCLEOTIDE SEQUENCE</scope>
    <source>
        <strain evidence="2">CCAP1064/1</strain>
    </source>
</reference>
<keyword evidence="1" id="KW-1133">Transmembrane helix</keyword>
<keyword evidence="1" id="KW-0472">Membrane</keyword>
<accession>A0A7S0BWN4</accession>
<dbReference type="AlphaFoldDB" id="A0A7S0BWN4"/>
<organism evidence="2">
    <name type="scientific">Proboscia inermis</name>
    <dbReference type="NCBI Taxonomy" id="420281"/>
    <lineage>
        <taxon>Eukaryota</taxon>
        <taxon>Sar</taxon>
        <taxon>Stramenopiles</taxon>
        <taxon>Ochrophyta</taxon>
        <taxon>Bacillariophyta</taxon>
        <taxon>Coscinodiscophyceae</taxon>
        <taxon>Rhizosoleniophycidae</taxon>
        <taxon>Rhizosoleniales</taxon>
        <taxon>Rhizosoleniaceae</taxon>
        <taxon>Proboscia</taxon>
    </lineage>
</organism>
<gene>
    <name evidence="2" type="ORF">PINE0816_LOCUS806</name>
</gene>
<sequence length="118" mass="13569">MKSQTTGSFFRVSRIERRIPKIPNQFAEYVGLGTLNIKKESWFRGYSSLEGRKDDLFVEYGTVVVFLFLSQILIANAGHERARLPLIANKVLSSRRENCQWIKTNPFNLINSLSLFPS</sequence>
<dbReference type="EMBL" id="HBEL01001704">
    <property type="protein sequence ID" value="CAD8404701.1"/>
    <property type="molecule type" value="Transcribed_RNA"/>
</dbReference>
<protein>
    <submittedName>
        <fullName evidence="2">Uncharacterized protein</fullName>
    </submittedName>
</protein>
<name>A0A7S0BWN4_9STRA</name>
<evidence type="ECO:0000256" key="1">
    <source>
        <dbReference type="SAM" id="Phobius"/>
    </source>
</evidence>
<feature type="transmembrane region" description="Helical" evidence="1">
    <location>
        <begin position="57"/>
        <end position="77"/>
    </location>
</feature>